<dbReference type="Gene3D" id="1.10.10.10">
    <property type="entry name" value="Winged helix-like DNA-binding domain superfamily/Winged helix DNA-binding domain"/>
    <property type="match status" value="1"/>
</dbReference>
<name>A0ABU5DEY8_9BURK</name>
<dbReference type="RefSeq" id="WP_320422742.1">
    <property type="nucleotide sequence ID" value="NZ_JAXCLA010000003.1"/>
</dbReference>
<keyword evidence="3" id="KW-1185">Reference proteome</keyword>
<dbReference type="SMART" id="SM00347">
    <property type="entry name" value="HTH_MARR"/>
    <property type="match status" value="1"/>
</dbReference>
<protein>
    <submittedName>
        <fullName evidence="2">MarR family transcriptional regulator</fullName>
    </submittedName>
</protein>
<feature type="domain" description="HTH marR-type" evidence="1">
    <location>
        <begin position="17"/>
        <end position="143"/>
    </location>
</feature>
<comment type="caution">
    <text evidence="2">The sequence shown here is derived from an EMBL/GenBank/DDBJ whole genome shotgun (WGS) entry which is preliminary data.</text>
</comment>
<dbReference type="InterPro" id="IPR036388">
    <property type="entry name" value="WH-like_DNA-bd_sf"/>
</dbReference>
<dbReference type="SUPFAM" id="SSF46785">
    <property type="entry name" value="Winged helix' DNA-binding domain"/>
    <property type="match status" value="1"/>
</dbReference>
<organism evidence="2 3">
    <name type="scientific">Roseateles agri</name>
    <dbReference type="NCBI Taxonomy" id="3098619"/>
    <lineage>
        <taxon>Bacteria</taxon>
        <taxon>Pseudomonadati</taxon>
        <taxon>Pseudomonadota</taxon>
        <taxon>Betaproteobacteria</taxon>
        <taxon>Burkholderiales</taxon>
        <taxon>Sphaerotilaceae</taxon>
        <taxon>Roseateles</taxon>
    </lineage>
</organism>
<evidence type="ECO:0000313" key="2">
    <source>
        <dbReference type="EMBL" id="MDY0744832.1"/>
    </source>
</evidence>
<dbReference type="InterPro" id="IPR039422">
    <property type="entry name" value="MarR/SlyA-like"/>
</dbReference>
<evidence type="ECO:0000259" key="1">
    <source>
        <dbReference type="PROSITE" id="PS50995"/>
    </source>
</evidence>
<dbReference type="EMBL" id="JAXCLA010000003">
    <property type="protein sequence ID" value="MDY0744832.1"/>
    <property type="molecule type" value="Genomic_DNA"/>
</dbReference>
<reference evidence="2 3" key="1">
    <citation type="submission" date="2023-11" db="EMBL/GenBank/DDBJ databases">
        <title>Paucibacter sp. nov., isolated from fresh soil in Korea.</title>
        <authorList>
            <person name="Le N.T.T."/>
        </authorList>
    </citation>
    <scope>NUCLEOTIDE SEQUENCE [LARGE SCALE GENOMIC DNA]</scope>
    <source>
        <strain evidence="2 3">R3-3</strain>
    </source>
</reference>
<dbReference type="PANTHER" id="PTHR33164:SF43">
    <property type="entry name" value="HTH-TYPE TRANSCRIPTIONAL REPRESSOR YETL"/>
    <property type="match status" value="1"/>
</dbReference>
<dbReference type="Proteomes" id="UP001285263">
    <property type="component" value="Unassembled WGS sequence"/>
</dbReference>
<evidence type="ECO:0000313" key="3">
    <source>
        <dbReference type="Proteomes" id="UP001285263"/>
    </source>
</evidence>
<dbReference type="InterPro" id="IPR000835">
    <property type="entry name" value="HTH_MarR-typ"/>
</dbReference>
<proteinExistence type="predicted"/>
<dbReference type="PROSITE" id="PS50995">
    <property type="entry name" value="HTH_MARR_2"/>
    <property type="match status" value="1"/>
</dbReference>
<accession>A0ABU5DEY8</accession>
<dbReference type="InterPro" id="IPR036390">
    <property type="entry name" value="WH_DNA-bd_sf"/>
</dbReference>
<sequence>MTKSKQAPLSKADFEALSEFRHQLRRFLRFSEDAAQAEGLTPQQYQLLLHLKGYPGREQATIGELAARLQTQQHGVVALVTRCEAAGLVTRTPNEQDRRQVFVSLTKAGEQALQRLAALHRSELQSLAGVFQVANITAFNDRD</sequence>
<dbReference type="Pfam" id="PF12802">
    <property type="entry name" value="MarR_2"/>
    <property type="match status" value="1"/>
</dbReference>
<dbReference type="PANTHER" id="PTHR33164">
    <property type="entry name" value="TRANSCRIPTIONAL REGULATOR, MARR FAMILY"/>
    <property type="match status" value="1"/>
</dbReference>
<gene>
    <name evidence="2" type="ORF">SNE35_09960</name>
</gene>